<evidence type="ECO:0000313" key="2">
    <source>
        <dbReference type="EMBL" id="GIY60479.1"/>
    </source>
</evidence>
<keyword evidence="3" id="KW-1185">Reference proteome</keyword>
<reference evidence="2 3" key="1">
    <citation type="submission" date="2021-06" db="EMBL/GenBank/DDBJ databases">
        <title>Caerostris extrusa draft genome.</title>
        <authorList>
            <person name="Kono N."/>
            <person name="Arakawa K."/>
        </authorList>
    </citation>
    <scope>NUCLEOTIDE SEQUENCE [LARGE SCALE GENOMIC DNA]</scope>
</reference>
<feature type="region of interest" description="Disordered" evidence="1">
    <location>
        <begin position="1"/>
        <end position="20"/>
    </location>
</feature>
<dbReference type="Proteomes" id="UP001054945">
    <property type="component" value="Unassembled WGS sequence"/>
</dbReference>
<accession>A0AAV4URY6</accession>
<proteinExistence type="predicted"/>
<gene>
    <name evidence="2" type="ORF">CEXT_45041</name>
</gene>
<organism evidence="2 3">
    <name type="scientific">Caerostris extrusa</name>
    <name type="common">Bark spider</name>
    <name type="synonym">Caerostris bankana</name>
    <dbReference type="NCBI Taxonomy" id="172846"/>
    <lineage>
        <taxon>Eukaryota</taxon>
        <taxon>Metazoa</taxon>
        <taxon>Ecdysozoa</taxon>
        <taxon>Arthropoda</taxon>
        <taxon>Chelicerata</taxon>
        <taxon>Arachnida</taxon>
        <taxon>Araneae</taxon>
        <taxon>Araneomorphae</taxon>
        <taxon>Entelegynae</taxon>
        <taxon>Araneoidea</taxon>
        <taxon>Araneidae</taxon>
        <taxon>Caerostris</taxon>
    </lineage>
</organism>
<sequence length="97" mass="11169">MNPTFPNIRRTTLSNNSSQKRVAFSKTADCLRQVPTQHFFSPHHESFYFSIFLFILFRFLRIPCGSLNQHKLHTPATLSNDMFAIGGGRLPTKEQVQ</sequence>
<name>A0AAV4URY6_CAEEX</name>
<protein>
    <submittedName>
        <fullName evidence="2">Uncharacterized protein</fullName>
    </submittedName>
</protein>
<dbReference type="AlphaFoldDB" id="A0AAV4URY6"/>
<evidence type="ECO:0000313" key="3">
    <source>
        <dbReference type="Proteomes" id="UP001054945"/>
    </source>
</evidence>
<dbReference type="EMBL" id="BPLR01013332">
    <property type="protein sequence ID" value="GIY60479.1"/>
    <property type="molecule type" value="Genomic_DNA"/>
</dbReference>
<evidence type="ECO:0000256" key="1">
    <source>
        <dbReference type="SAM" id="MobiDB-lite"/>
    </source>
</evidence>
<comment type="caution">
    <text evidence="2">The sequence shown here is derived from an EMBL/GenBank/DDBJ whole genome shotgun (WGS) entry which is preliminary data.</text>
</comment>